<reference evidence="1" key="1">
    <citation type="submission" date="2018-02" db="EMBL/GenBank/DDBJ databases">
        <title>Rhizophora mucronata_Transcriptome.</title>
        <authorList>
            <person name="Meera S.P."/>
            <person name="Sreeshan A."/>
            <person name="Augustine A."/>
        </authorList>
    </citation>
    <scope>NUCLEOTIDE SEQUENCE</scope>
    <source>
        <tissue evidence="1">Leaf</tissue>
    </source>
</reference>
<dbReference type="AlphaFoldDB" id="A0A2P2N547"/>
<organism evidence="1">
    <name type="scientific">Rhizophora mucronata</name>
    <name type="common">Asiatic mangrove</name>
    <dbReference type="NCBI Taxonomy" id="61149"/>
    <lineage>
        <taxon>Eukaryota</taxon>
        <taxon>Viridiplantae</taxon>
        <taxon>Streptophyta</taxon>
        <taxon>Embryophyta</taxon>
        <taxon>Tracheophyta</taxon>
        <taxon>Spermatophyta</taxon>
        <taxon>Magnoliopsida</taxon>
        <taxon>eudicotyledons</taxon>
        <taxon>Gunneridae</taxon>
        <taxon>Pentapetalae</taxon>
        <taxon>rosids</taxon>
        <taxon>fabids</taxon>
        <taxon>Malpighiales</taxon>
        <taxon>Rhizophoraceae</taxon>
        <taxon>Rhizophora</taxon>
    </lineage>
</organism>
<protein>
    <submittedName>
        <fullName evidence="1">Uncharacterized protein</fullName>
    </submittedName>
</protein>
<name>A0A2P2N547_RHIMU</name>
<evidence type="ECO:0000313" key="1">
    <source>
        <dbReference type="EMBL" id="MBX37622.1"/>
    </source>
</evidence>
<proteinExistence type="predicted"/>
<accession>A0A2P2N547</accession>
<dbReference type="EMBL" id="GGEC01057138">
    <property type="protein sequence ID" value="MBX37622.1"/>
    <property type="molecule type" value="Transcribed_RNA"/>
</dbReference>
<sequence>MVSYSWSGMNDTHAAVNIINILSGSTN</sequence>